<keyword evidence="5" id="KW-0805">Transcription regulation</keyword>
<dbReference type="SMART" id="SM00614">
    <property type="entry name" value="ZnF_BED"/>
    <property type="match status" value="1"/>
</dbReference>
<dbReference type="InterPro" id="IPR012337">
    <property type="entry name" value="RNaseH-like_sf"/>
</dbReference>
<dbReference type="PANTHER" id="PTHR46481">
    <property type="entry name" value="ZINC FINGER BED DOMAIN-CONTAINING PROTEIN 4"/>
    <property type="match status" value="1"/>
</dbReference>
<keyword evidence="6" id="KW-0238">DNA-binding</keyword>
<dbReference type="InterPro" id="IPR003656">
    <property type="entry name" value="Znf_BED"/>
</dbReference>
<dbReference type="PROSITE" id="PS50808">
    <property type="entry name" value="ZF_BED"/>
    <property type="match status" value="1"/>
</dbReference>
<evidence type="ECO:0000256" key="10">
    <source>
        <dbReference type="SAM" id="MobiDB-lite"/>
    </source>
</evidence>
<keyword evidence="7" id="KW-0804">Transcription</keyword>
<gene>
    <name evidence="12" type="ORF">POM88_008080</name>
</gene>
<organism evidence="12 13">
    <name type="scientific">Heracleum sosnowskyi</name>
    <dbReference type="NCBI Taxonomy" id="360622"/>
    <lineage>
        <taxon>Eukaryota</taxon>
        <taxon>Viridiplantae</taxon>
        <taxon>Streptophyta</taxon>
        <taxon>Embryophyta</taxon>
        <taxon>Tracheophyta</taxon>
        <taxon>Spermatophyta</taxon>
        <taxon>Magnoliopsida</taxon>
        <taxon>eudicotyledons</taxon>
        <taxon>Gunneridae</taxon>
        <taxon>Pentapetalae</taxon>
        <taxon>asterids</taxon>
        <taxon>campanulids</taxon>
        <taxon>Apiales</taxon>
        <taxon>Apiaceae</taxon>
        <taxon>Apioideae</taxon>
        <taxon>apioid superclade</taxon>
        <taxon>Tordylieae</taxon>
        <taxon>Tordyliinae</taxon>
        <taxon>Heracleum</taxon>
    </lineage>
</organism>
<dbReference type="AlphaFoldDB" id="A0AAD8J979"/>
<dbReference type="InterPro" id="IPR052035">
    <property type="entry name" value="ZnF_BED_domain_contain"/>
</dbReference>
<keyword evidence="8" id="KW-0539">Nucleus</keyword>
<name>A0AAD8J979_9APIA</name>
<feature type="region of interest" description="Disordered" evidence="10">
    <location>
        <begin position="1"/>
        <end position="89"/>
    </location>
</feature>
<dbReference type="PANTHER" id="PTHR46481:SF10">
    <property type="entry name" value="ZINC FINGER BED DOMAIN-CONTAINING PROTEIN 39"/>
    <property type="match status" value="1"/>
</dbReference>
<evidence type="ECO:0000256" key="8">
    <source>
        <dbReference type="ARBA" id="ARBA00023242"/>
    </source>
</evidence>
<protein>
    <submittedName>
        <fullName evidence="12">BED-type domain-containing protein</fullName>
    </submittedName>
</protein>
<keyword evidence="4" id="KW-0862">Zinc</keyword>
<evidence type="ECO:0000313" key="13">
    <source>
        <dbReference type="Proteomes" id="UP001237642"/>
    </source>
</evidence>
<evidence type="ECO:0000256" key="4">
    <source>
        <dbReference type="ARBA" id="ARBA00022833"/>
    </source>
</evidence>
<evidence type="ECO:0000256" key="2">
    <source>
        <dbReference type="ARBA" id="ARBA00022723"/>
    </source>
</evidence>
<dbReference type="EMBL" id="JAUIZM010000002">
    <property type="protein sequence ID" value="KAK1398217.1"/>
    <property type="molecule type" value="Genomic_DNA"/>
</dbReference>
<evidence type="ECO:0000256" key="7">
    <source>
        <dbReference type="ARBA" id="ARBA00023163"/>
    </source>
</evidence>
<reference evidence="12" key="2">
    <citation type="submission" date="2023-05" db="EMBL/GenBank/DDBJ databases">
        <authorList>
            <person name="Schelkunov M.I."/>
        </authorList>
    </citation>
    <scope>NUCLEOTIDE SEQUENCE</scope>
    <source>
        <strain evidence="12">Hsosn_3</strain>
        <tissue evidence="12">Leaf</tissue>
    </source>
</reference>
<keyword evidence="3 9" id="KW-0863">Zinc-finger</keyword>
<dbReference type="GO" id="GO:0003677">
    <property type="term" value="F:DNA binding"/>
    <property type="evidence" value="ECO:0007669"/>
    <property type="project" value="UniProtKB-KW"/>
</dbReference>
<keyword evidence="13" id="KW-1185">Reference proteome</keyword>
<accession>A0AAD8J979</accession>
<dbReference type="InterPro" id="IPR025525">
    <property type="entry name" value="hAT-like_transposase_RNase-H"/>
</dbReference>
<dbReference type="GO" id="GO:0005634">
    <property type="term" value="C:nucleus"/>
    <property type="evidence" value="ECO:0007669"/>
    <property type="project" value="UniProtKB-SubCell"/>
</dbReference>
<sequence length="555" mass="63598">MSSGPAGKGKKGKKMSRVEIIPENAEYEENIRSLGDETPSDDTGEQEEISARKRKRDDTIQIPDASSKDKSGPGQTEVTANPYAKKQRKKKSRSWQYLDEYEVKGEKWVRCKLCQTEIKRDKTCSTTQLNRHVDKCKVIHGLTRQTQLQFQKSGNASEVTLETFKYDHAEMRKTVAHYILINELPFMHVESFMFNEVMRKATPLWQKISRATVKADCVTTYEIEKKKLKEIFKSVPKINITTDMWTSSNQKLGYMVVTSHWIDSEWKLNMRVLNFCNVPPPHSGYIIAEALSRCFNEWGIDEKIGTIVVDNAKANDVALRNLKDTFNKRAVDPNLDIRMMTEAMKEKFDKYWGESNLVISIGAVLDPRFKKILPIFCFPTLYPKEGESAKKLTYLSNILNELYQEYVNADKANKKKEVGESSQLSSSDFDFIKDSSETPQGLNDYESFIRDSGAIQEPLKSELDDYLCETIISSSSKRLSRISRLICFLQVLPQRHEKDKCNPISLEFLRPEAIAKHMVAVSTNLTVVKVSCACLFPLSWSLDVCGLWDVHDFNF</sequence>
<evidence type="ECO:0000256" key="9">
    <source>
        <dbReference type="PROSITE-ProRule" id="PRU00027"/>
    </source>
</evidence>
<evidence type="ECO:0000313" key="12">
    <source>
        <dbReference type="EMBL" id="KAK1398217.1"/>
    </source>
</evidence>
<feature type="compositionally biased region" description="Acidic residues" evidence="10">
    <location>
        <begin position="38"/>
        <end position="48"/>
    </location>
</feature>
<evidence type="ECO:0000256" key="5">
    <source>
        <dbReference type="ARBA" id="ARBA00023015"/>
    </source>
</evidence>
<comment type="caution">
    <text evidence="12">The sequence shown here is derived from an EMBL/GenBank/DDBJ whole genome shotgun (WGS) entry which is preliminary data.</text>
</comment>
<proteinExistence type="predicted"/>
<dbReference type="SUPFAM" id="SSF53098">
    <property type="entry name" value="Ribonuclease H-like"/>
    <property type="match status" value="1"/>
</dbReference>
<reference evidence="12" key="1">
    <citation type="submission" date="2023-02" db="EMBL/GenBank/DDBJ databases">
        <title>Genome of toxic invasive species Heracleum sosnowskyi carries increased number of genes despite the absence of recent whole-genome duplications.</title>
        <authorList>
            <person name="Schelkunov M."/>
            <person name="Shtratnikova V."/>
            <person name="Makarenko M."/>
            <person name="Klepikova A."/>
            <person name="Omelchenko D."/>
            <person name="Novikova G."/>
            <person name="Obukhova E."/>
            <person name="Bogdanov V."/>
            <person name="Penin A."/>
            <person name="Logacheva M."/>
        </authorList>
    </citation>
    <scope>NUCLEOTIDE SEQUENCE</scope>
    <source>
        <strain evidence="12">Hsosn_3</strain>
        <tissue evidence="12">Leaf</tissue>
    </source>
</reference>
<comment type="subcellular location">
    <subcellularLocation>
        <location evidence="1">Nucleus</location>
    </subcellularLocation>
</comment>
<dbReference type="GO" id="GO:0008270">
    <property type="term" value="F:zinc ion binding"/>
    <property type="evidence" value="ECO:0007669"/>
    <property type="project" value="UniProtKB-KW"/>
</dbReference>
<dbReference type="Proteomes" id="UP001237642">
    <property type="component" value="Unassembled WGS sequence"/>
</dbReference>
<dbReference type="Pfam" id="PF14372">
    <property type="entry name" value="hAT-like_RNase-H"/>
    <property type="match status" value="1"/>
</dbReference>
<evidence type="ECO:0000256" key="1">
    <source>
        <dbReference type="ARBA" id="ARBA00004123"/>
    </source>
</evidence>
<keyword evidence="2" id="KW-0479">Metal-binding</keyword>
<evidence type="ECO:0000256" key="3">
    <source>
        <dbReference type="ARBA" id="ARBA00022771"/>
    </source>
</evidence>
<evidence type="ECO:0000259" key="11">
    <source>
        <dbReference type="PROSITE" id="PS50808"/>
    </source>
</evidence>
<feature type="domain" description="BED-type" evidence="11">
    <location>
        <begin position="89"/>
        <end position="140"/>
    </location>
</feature>
<evidence type="ECO:0000256" key="6">
    <source>
        <dbReference type="ARBA" id="ARBA00023125"/>
    </source>
</evidence>